<evidence type="ECO:0000313" key="2">
    <source>
        <dbReference type="EMBL" id="ABO36242.1"/>
    </source>
</evidence>
<evidence type="ECO:0000256" key="1">
    <source>
        <dbReference type="SAM" id="SignalP"/>
    </source>
</evidence>
<dbReference type="EMBL" id="EF116932">
    <property type="protein sequence ID" value="ABO36242.1"/>
    <property type="molecule type" value="Genomic_DNA"/>
</dbReference>
<protein>
    <submittedName>
        <fullName evidence="2">UN2</fullName>
    </submittedName>
</protein>
<feature type="signal peptide" evidence="1">
    <location>
        <begin position="1"/>
        <end position="32"/>
    </location>
</feature>
<dbReference type="AlphaFoldDB" id="B1N6A5"/>
<accession>B1N6A5</accession>
<feature type="chain" id="PRO_5002767470" evidence="1">
    <location>
        <begin position="33"/>
        <end position="185"/>
    </location>
</feature>
<keyword evidence="1" id="KW-0732">Signal</keyword>
<proteinExistence type="predicted"/>
<name>B1N6A5_9RICK</name>
<sequence>MSNRKLYNKSLLFSFPTSCLFLFFHHSSHVNALNFSISNYLNRYNNIFNTEDNKPLNSQVNTSFMFITRTIKSSARKTKGIVEDFCRNSNVLTKKLVPDLYTKTVRRIISIFNEIKLNHIISYLTAFTSFRMVTSQYHEVMSNFKGLFINCSLNIIDKRNFKSIISGINYFDREIRCLLSQSYNY</sequence>
<reference evidence="2" key="1">
    <citation type="journal article" date="2008" name="Clin. Vaccine Immunol.">
        <title>Identification of 19 polymorphic major outer membrane protein genes and their immunogenic peptides in Ehrlichia ewingii for use in a serodiagnostic assay.</title>
        <authorList>
            <person name="Zhang C."/>
            <person name="Xiong Q."/>
            <person name="Kikuchi T."/>
            <person name="Rikihisa Y."/>
        </authorList>
    </citation>
    <scope>NUCLEOTIDE SEQUENCE</scope>
</reference>
<organism evidence="2">
    <name type="scientific">Ehrlichia ewingii</name>
    <dbReference type="NCBI Taxonomy" id="947"/>
    <lineage>
        <taxon>Bacteria</taxon>
        <taxon>Pseudomonadati</taxon>
        <taxon>Pseudomonadota</taxon>
        <taxon>Alphaproteobacteria</taxon>
        <taxon>Rickettsiales</taxon>
        <taxon>Anaplasmataceae</taxon>
        <taxon>Ehrlichia</taxon>
    </lineage>
</organism>